<dbReference type="EMBL" id="CYGY02000035">
    <property type="protein sequence ID" value="SIT43705.1"/>
    <property type="molecule type" value="Genomic_DNA"/>
</dbReference>
<keyword evidence="2" id="KW-1185">Reference proteome</keyword>
<proteinExistence type="predicted"/>
<reference evidence="1" key="1">
    <citation type="submission" date="2016-12" db="EMBL/GenBank/DDBJ databases">
        <authorList>
            <person name="Moulin L."/>
        </authorList>
    </citation>
    <scope>NUCLEOTIDE SEQUENCE [LARGE SCALE GENOMIC DNA]</scope>
    <source>
        <strain evidence="1">STM 7183</strain>
    </source>
</reference>
<evidence type="ECO:0000313" key="1">
    <source>
        <dbReference type="EMBL" id="SIT43705.1"/>
    </source>
</evidence>
<organism evidence="1 2">
    <name type="scientific">Paraburkholderia piptadeniae</name>
    <dbReference type="NCBI Taxonomy" id="1701573"/>
    <lineage>
        <taxon>Bacteria</taxon>
        <taxon>Pseudomonadati</taxon>
        <taxon>Pseudomonadota</taxon>
        <taxon>Betaproteobacteria</taxon>
        <taxon>Burkholderiales</taxon>
        <taxon>Burkholderiaceae</taxon>
        <taxon>Paraburkholderia</taxon>
    </lineage>
</organism>
<protein>
    <submittedName>
        <fullName evidence="1">Uncharacterized protein</fullName>
    </submittedName>
</protein>
<accession>A0A1N7S8K4</accession>
<evidence type="ECO:0000313" key="2">
    <source>
        <dbReference type="Proteomes" id="UP000195569"/>
    </source>
</evidence>
<comment type="caution">
    <text evidence="1">The sequence shown here is derived from an EMBL/GenBank/DDBJ whole genome shotgun (WGS) entry which is preliminary data.</text>
</comment>
<dbReference type="Proteomes" id="UP000195569">
    <property type="component" value="Unassembled WGS sequence"/>
</dbReference>
<sequence length="82" mass="8801">MKTEINTDGTSFIGNGSRTHKLARCRFCGSAAGEVRDDQIEFDSWTASIDCSDCDATLTIQFTAPSPEEAIALVVSIWNGGL</sequence>
<name>A0A1N7S8K4_9BURK</name>
<dbReference type="AlphaFoldDB" id="A0A1N7S8K4"/>
<dbReference type="RefSeq" id="WP_087735902.1">
    <property type="nucleotide sequence ID" value="NZ_CYGY02000035.1"/>
</dbReference>
<dbReference type="OrthoDB" id="9133570at2"/>
<gene>
    <name evidence="1" type="ORF">BN2476_350248</name>
</gene>